<accession>A0A6I9SFA6</accession>
<keyword evidence="4" id="KW-1185">Reference proteome</keyword>
<evidence type="ECO:0000256" key="2">
    <source>
        <dbReference type="ARBA" id="ARBA00038006"/>
    </source>
</evidence>
<comment type="similarity">
    <text evidence="2">Belongs to the NET family.</text>
</comment>
<proteinExistence type="inferred from homology"/>
<evidence type="ECO:0000259" key="3">
    <source>
        <dbReference type="PROSITE" id="PS51774"/>
    </source>
</evidence>
<name>A0A6I9SFA6_ELAGV</name>
<organism evidence="4 5">
    <name type="scientific">Elaeis guineensis var. tenera</name>
    <name type="common">Oil palm</name>
    <dbReference type="NCBI Taxonomy" id="51953"/>
    <lineage>
        <taxon>Eukaryota</taxon>
        <taxon>Viridiplantae</taxon>
        <taxon>Streptophyta</taxon>
        <taxon>Embryophyta</taxon>
        <taxon>Tracheophyta</taxon>
        <taxon>Spermatophyta</taxon>
        <taxon>Magnoliopsida</taxon>
        <taxon>Liliopsida</taxon>
        <taxon>Arecaceae</taxon>
        <taxon>Arecoideae</taxon>
        <taxon>Cocoseae</taxon>
        <taxon>Elaeidinae</taxon>
        <taxon>Elaeis</taxon>
    </lineage>
</organism>
<dbReference type="AlphaFoldDB" id="A0A6I9SFA6"/>
<dbReference type="OrthoDB" id="776293at2759"/>
<reference evidence="5" key="1">
    <citation type="submission" date="2025-08" db="UniProtKB">
        <authorList>
            <consortium name="RefSeq"/>
        </authorList>
    </citation>
    <scope>IDENTIFICATION</scope>
</reference>
<dbReference type="RefSeq" id="XP_010942397.1">
    <property type="nucleotide sequence ID" value="XM_010944095.1"/>
</dbReference>
<evidence type="ECO:0000313" key="4">
    <source>
        <dbReference type="Proteomes" id="UP000504607"/>
    </source>
</evidence>
<keyword evidence="1" id="KW-0175">Coiled coil</keyword>
<dbReference type="PANTHER" id="PTHR32258">
    <property type="entry name" value="PROTEIN NETWORKED 4A"/>
    <property type="match status" value="1"/>
</dbReference>
<dbReference type="PANTHER" id="PTHR32258:SF22">
    <property type="entry name" value="PROTEIN NETWORKED 3A-LIKE"/>
    <property type="match status" value="1"/>
</dbReference>
<dbReference type="InParanoid" id="A0A6I9SFA6"/>
<dbReference type="InterPro" id="IPR011684">
    <property type="entry name" value="NAB"/>
</dbReference>
<sequence length="285" mass="32727">MADTAFFAWCFVELEENTKAMLTLIQQEDGNSFGQKAEMFYQRKQELVKRVEDFQRLYHSAAEYYNQLSYRSSLSSTSTQQLENFHGVEKVTQLEPSDSNPESGVEDAELQTNARNVITETADGFRSDATDEMSSEISGRMILVENQQTVMAEKGVQRRNGFTFTENTVKGSDTFHSLEQRISCSEQMLGLIEENWTHLNELTRRNEEKREANRELWSQIENLMKENHILQEQHSKLMDENGALHMKIQKLMSSNSSSPKNKQNTSQFSRLKTLILSAFRAGGLP</sequence>
<dbReference type="GO" id="GO:0003779">
    <property type="term" value="F:actin binding"/>
    <property type="evidence" value="ECO:0007669"/>
    <property type="project" value="InterPro"/>
</dbReference>
<evidence type="ECO:0000256" key="1">
    <source>
        <dbReference type="ARBA" id="ARBA00023054"/>
    </source>
</evidence>
<dbReference type="Proteomes" id="UP000504607">
    <property type="component" value="Unplaced"/>
</dbReference>
<feature type="domain" description="NAB" evidence="3">
    <location>
        <begin position="1"/>
        <end position="72"/>
    </location>
</feature>
<dbReference type="PROSITE" id="PS51774">
    <property type="entry name" value="NAB"/>
    <property type="match status" value="1"/>
</dbReference>
<dbReference type="InterPro" id="IPR051861">
    <property type="entry name" value="NET_actin-binding_domain"/>
</dbReference>
<dbReference type="Pfam" id="PF07765">
    <property type="entry name" value="KIP1"/>
    <property type="match status" value="1"/>
</dbReference>
<gene>
    <name evidence="5" type="primary">LOC105060416</name>
</gene>
<evidence type="ECO:0000313" key="5">
    <source>
        <dbReference type="RefSeq" id="XP_010942397.1"/>
    </source>
</evidence>
<protein>
    <submittedName>
        <fullName evidence="5">Protein NETWORKED 3A-like</fullName>
    </submittedName>
</protein>